<dbReference type="Pfam" id="PF04560">
    <property type="entry name" value="RNA_pol_Rpb2_7"/>
    <property type="match status" value="1"/>
</dbReference>
<dbReference type="GO" id="GO:0005694">
    <property type="term" value="C:chromosome"/>
    <property type="evidence" value="ECO:0007669"/>
    <property type="project" value="UniProtKB-SubCell"/>
</dbReference>
<dbReference type="CDD" id="cd00653">
    <property type="entry name" value="RNA_pol_B_RPB2"/>
    <property type="match status" value="1"/>
</dbReference>
<evidence type="ECO:0000256" key="1">
    <source>
        <dbReference type="ARBA" id="ARBA00004286"/>
    </source>
</evidence>
<feature type="domain" description="RNA polymerase Rpb2" evidence="18">
    <location>
        <begin position="1034"/>
        <end position="1136"/>
    </location>
</feature>
<evidence type="ECO:0000259" key="21">
    <source>
        <dbReference type="Pfam" id="PF04565"/>
    </source>
</evidence>
<dbReference type="Gene3D" id="3.90.1100.10">
    <property type="match status" value="2"/>
</dbReference>
<dbReference type="Gene3D" id="3.90.1800.10">
    <property type="entry name" value="RNA polymerase alpha subunit dimerisation domain"/>
    <property type="match status" value="1"/>
</dbReference>
<keyword evidence="7 16" id="KW-0808">Transferase</keyword>
<dbReference type="GO" id="GO:0000428">
    <property type="term" value="C:DNA-directed RNA polymerase complex"/>
    <property type="evidence" value="ECO:0007669"/>
    <property type="project" value="UniProtKB-KW"/>
</dbReference>
<evidence type="ECO:0000256" key="7">
    <source>
        <dbReference type="ARBA" id="ARBA00022679"/>
    </source>
</evidence>
<keyword evidence="24" id="KW-1185">Reference proteome</keyword>
<feature type="domain" description="RNA polymerase Rpb2" evidence="19">
    <location>
        <begin position="191"/>
        <end position="370"/>
    </location>
</feature>
<evidence type="ECO:0000313" key="23">
    <source>
        <dbReference type="EMBL" id="KAK3600414.1"/>
    </source>
</evidence>
<evidence type="ECO:0000259" key="18">
    <source>
        <dbReference type="Pfam" id="PF04560"/>
    </source>
</evidence>
<comment type="similarity">
    <text evidence="3 15">Belongs to the RNA polymerase beta chain family.</text>
</comment>
<dbReference type="GO" id="GO:0032549">
    <property type="term" value="F:ribonucleoside binding"/>
    <property type="evidence" value="ECO:0007669"/>
    <property type="project" value="InterPro"/>
</dbReference>
<evidence type="ECO:0000256" key="10">
    <source>
        <dbReference type="ARBA" id="ARBA00022771"/>
    </source>
</evidence>
<dbReference type="InterPro" id="IPR007641">
    <property type="entry name" value="RNA_pol_Rpb2_7"/>
</dbReference>
<comment type="function">
    <text evidence="16">DNA-dependent RNA polymerase catalyzes the transcription of DNA into RNA using the four ribonucleoside triphosphates as substrates.</text>
</comment>
<dbReference type="InterPro" id="IPR037034">
    <property type="entry name" value="RNA_pol_Rpb2_2_sf"/>
</dbReference>
<dbReference type="GO" id="GO:0005730">
    <property type="term" value="C:nucleolus"/>
    <property type="evidence" value="ECO:0007669"/>
    <property type="project" value="UniProtKB-SubCell"/>
</dbReference>
<evidence type="ECO:0000259" key="20">
    <source>
        <dbReference type="Pfam" id="PF04563"/>
    </source>
</evidence>
<comment type="caution">
    <text evidence="23">The sequence shown here is derived from an EMBL/GenBank/DDBJ whole genome shotgun (WGS) entry which is preliminary data.</text>
</comment>
<dbReference type="FunFam" id="2.40.270.10:FF:000006">
    <property type="entry name" value="DNA-directed RNA polymerase subunit beta"/>
    <property type="match status" value="1"/>
</dbReference>
<feature type="domain" description="DNA-directed RNA polymerase I subunit RPA2" evidence="22">
    <location>
        <begin position="564"/>
        <end position="622"/>
    </location>
</feature>
<dbReference type="GO" id="GO:0003677">
    <property type="term" value="F:DNA binding"/>
    <property type="evidence" value="ECO:0007669"/>
    <property type="project" value="InterPro"/>
</dbReference>
<evidence type="ECO:0000256" key="4">
    <source>
        <dbReference type="ARBA" id="ARBA00022454"/>
    </source>
</evidence>
<dbReference type="InterPro" id="IPR037033">
    <property type="entry name" value="DNA-dir_RNAP_su2_hyb_sf"/>
</dbReference>
<keyword evidence="9" id="KW-0479">Metal-binding</keyword>
<dbReference type="Pfam" id="PF00562">
    <property type="entry name" value="RNA_pol_Rpb2_6"/>
    <property type="match status" value="1"/>
</dbReference>
<dbReference type="InterPro" id="IPR007642">
    <property type="entry name" value="RNA_pol_Rpb2_2"/>
</dbReference>
<dbReference type="Gene3D" id="2.40.50.150">
    <property type="match status" value="1"/>
</dbReference>
<keyword evidence="10" id="KW-0863">Zinc-finger</keyword>
<dbReference type="InterPro" id="IPR015712">
    <property type="entry name" value="DNA-dir_RNA_pol_su2"/>
</dbReference>
<organism evidence="23 24">
    <name type="scientific">Potamilus streckersoni</name>
    <dbReference type="NCBI Taxonomy" id="2493646"/>
    <lineage>
        <taxon>Eukaryota</taxon>
        <taxon>Metazoa</taxon>
        <taxon>Spiralia</taxon>
        <taxon>Lophotrochozoa</taxon>
        <taxon>Mollusca</taxon>
        <taxon>Bivalvia</taxon>
        <taxon>Autobranchia</taxon>
        <taxon>Heteroconchia</taxon>
        <taxon>Palaeoheterodonta</taxon>
        <taxon>Unionida</taxon>
        <taxon>Unionoidea</taxon>
        <taxon>Unionidae</taxon>
        <taxon>Ambleminae</taxon>
        <taxon>Lampsilini</taxon>
        <taxon>Potamilus</taxon>
    </lineage>
</organism>
<reference evidence="23" key="3">
    <citation type="submission" date="2023-05" db="EMBL/GenBank/DDBJ databases">
        <authorList>
            <person name="Smith C.H."/>
        </authorList>
    </citation>
    <scope>NUCLEOTIDE SEQUENCE</scope>
    <source>
        <strain evidence="23">CHS0354</strain>
        <tissue evidence="23">Mantle</tissue>
    </source>
</reference>
<feature type="domain" description="RNA polymerase beta subunit protrusion" evidence="20">
    <location>
        <begin position="32"/>
        <end position="405"/>
    </location>
</feature>
<evidence type="ECO:0000256" key="6">
    <source>
        <dbReference type="ARBA" id="ARBA00022553"/>
    </source>
</evidence>
<dbReference type="FunFam" id="3.90.1800.10:FF:000004">
    <property type="entry name" value="DNA-directed RNA polymerase subunit beta"/>
    <property type="match status" value="1"/>
</dbReference>
<dbReference type="Pfam" id="PF04565">
    <property type="entry name" value="RNA_pol_Rpb2_3"/>
    <property type="match status" value="1"/>
</dbReference>
<dbReference type="InterPro" id="IPR007120">
    <property type="entry name" value="DNA-dir_RNAP_su2_dom"/>
</dbReference>
<evidence type="ECO:0000256" key="8">
    <source>
        <dbReference type="ARBA" id="ARBA00022695"/>
    </source>
</evidence>
<dbReference type="Pfam" id="PF04561">
    <property type="entry name" value="RNA_pol_Rpb2_2"/>
    <property type="match status" value="1"/>
</dbReference>
<dbReference type="GO" id="GO:0008270">
    <property type="term" value="F:zinc ion binding"/>
    <property type="evidence" value="ECO:0007669"/>
    <property type="project" value="UniProtKB-KW"/>
</dbReference>
<dbReference type="FunFam" id="3.90.1100.10:FF:000008">
    <property type="entry name" value="DNA-directed RNA polymerase subunit beta"/>
    <property type="match status" value="1"/>
</dbReference>
<evidence type="ECO:0000256" key="12">
    <source>
        <dbReference type="ARBA" id="ARBA00023163"/>
    </source>
</evidence>
<evidence type="ECO:0000256" key="13">
    <source>
        <dbReference type="ARBA" id="ARBA00023242"/>
    </source>
</evidence>
<reference evidence="23" key="2">
    <citation type="journal article" date="2021" name="Genome Biol. Evol.">
        <title>Developing a high-quality reference genome for a parasitic bivalve with doubly uniparental inheritance (Bivalvia: Unionida).</title>
        <authorList>
            <person name="Smith C.H."/>
        </authorList>
    </citation>
    <scope>NUCLEOTIDE SEQUENCE</scope>
    <source>
        <strain evidence="23">CHS0354</strain>
        <tissue evidence="23">Mantle</tissue>
    </source>
</reference>
<evidence type="ECO:0000256" key="14">
    <source>
        <dbReference type="ARBA" id="ARBA00047768"/>
    </source>
</evidence>
<evidence type="ECO:0000259" key="19">
    <source>
        <dbReference type="Pfam" id="PF04561"/>
    </source>
</evidence>
<dbReference type="InterPro" id="IPR007645">
    <property type="entry name" value="RNA_pol_Rpb2_3"/>
</dbReference>
<accession>A0AAE0SYI7</accession>
<dbReference type="InterPro" id="IPR007644">
    <property type="entry name" value="RNA_pol_bsu_protrusion"/>
</dbReference>
<keyword evidence="5 16" id="KW-0240">DNA-directed RNA polymerase</keyword>
<dbReference type="InterPro" id="IPR009674">
    <property type="entry name" value="Rpa2_dom_4"/>
</dbReference>
<dbReference type="EMBL" id="JAEAOA010001592">
    <property type="protein sequence ID" value="KAK3600414.1"/>
    <property type="molecule type" value="Genomic_DNA"/>
</dbReference>
<comment type="catalytic activity">
    <reaction evidence="14">
        <text>RNA(n) + a ribonucleoside 5'-triphosphate = RNA(n+1) + diphosphate</text>
        <dbReference type="Rhea" id="RHEA:21248"/>
        <dbReference type="Rhea" id="RHEA-COMP:14527"/>
        <dbReference type="Rhea" id="RHEA-COMP:17342"/>
        <dbReference type="ChEBI" id="CHEBI:33019"/>
        <dbReference type="ChEBI" id="CHEBI:61557"/>
        <dbReference type="ChEBI" id="CHEBI:140395"/>
        <dbReference type="EC" id="2.7.7.6"/>
    </reaction>
    <physiologicalReaction direction="left-to-right" evidence="14">
        <dbReference type="Rhea" id="RHEA:21249"/>
    </physiologicalReaction>
</comment>
<keyword evidence="12 16" id="KW-0804">Transcription</keyword>
<comment type="subcellular location">
    <subcellularLocation>
        <location evidence="1">Chromosome</location>
    </subcellularLocation>
    <subcellularLocation>
        <location evidence="2">Nucleus</location>
        <location evidence="2">Nucleolus</location>
    </subcellularLocation>
</comment>
<dbReference type="SUPFAM" id="SSF64484">
    <property type="entry name" value="beta and beta-prime subunits of DNA dependent RNA-polymerase"/>
    <property type="match status" value="1"/>
</dbReference>
<dbReference type="Pfam" id="PF04563">
    <property type="entry name" value="RNA_pol_Rpb2_1"/>
    <property type="match status" value="1"/>
</dbReference>
<evidence type="ECO:0000256" key="16">
    <source>
        <dbReference type="RuleBase" id="RU363031"/>
    </source>
</evidence>
<proteinExistence type="inferred from homology"/>
<evidence type="ECO:0000256" key="3">
    <source>
        <dbReference type="ARBA" id="ARBA00006835"/>
    </source>
</evidence>
<feature type="domain" description="RNA polymerase Rpb2" evidence="21">
    <location>
        <begin position="456"/>
        <end position="521"/>
    </location>
</feature>
<dbReference type="EC" id="2.7.7.6" evidence="16"/>
<protein>
    <recommendedName>
        <fullName evidence="16">DNA-directed RNA polymerase subunit beta</fullName>
        <ecNumber evidence="16">2.7.7.6</ecNumber>
    </recommendedName>
</protein>
<feature type="domain" description="DNA-directed RNA polymerase subunit 2 hybrid-binding" evidence="17">
    <location>
        <begin position="670"/>
        <end position="1032"/>
    </location>
</feature>
<evidence type="ECO:0000256" key="9">
    <source>
        <dbReference type="ARBA" id="ARBA00022723"/>
    </source>
</evidence>
<dbReference type="FunFam" id="2.40.270.10:FF:000011">
    <property type="entry name" value="DNA-directed RNA polymerase subunit beta"/>
    <property type="match status" value="1"/>
</dbReference>
<dbReference type="InterPro" id="IPR014724">
    <property type="entry name" value="RNA_pol_RPB2_OB-fold"/>
</dbReference>
<evidence type="ECO:0000256" key="15">
    <source>
        <dbReference type="RuleBase" id="RU000434"/>
    </source>
</evidence>
<dbReference type="FunFam" id="2.40.50.150:FF:000004">
    <property type="entry name" value="DNA-directed RNA polymerase subunit beta"/>
    <property type="match status" value="1"/>
</dbReference>
<dbReference type="FunFam" id="3.90.1110.10:FF:000008">
    <property type="entry name" value="DNA-directed RNA polymerase subunit beta"/>
    <property type="match status" value="1"/>
</dbReference>
<evidence type="ECO:0000256" key="2">
    <source>
        <dbReference type="ARBA" id="ARBA00004604"/>
    </source>
</evidence>
<dbReference type="Gene3D" id="3.90.1110.10">
    <property type="entry name" value="RNA polymerase Rpb2, domain 2"/>
    <property type="match status" value="1"/>
</dbReference>
<dbReference type="PANTHER" id="PTHR20856">
    <property type="entry name" value="DNA-DIRECTED RNA POLYMERASE I SUBUNIT 2"/>
    <property type="match status" value="1"/>
</dbReference>
<dbReference type="GO" id="GO:0006351">
    <property type="term" value="P:DNA-templated transcription"/>
    <property type="evidence" value="ECO:0007669"/>
    <property type="project" value="InterPro"/>
</dbReference>
<dbReference type="FunFam" id="3.90.1100.10:FF:000016">
    <property type="entry name" value="DNA-directed RNA polymerase subunit beta"/>
    <property type="match status" value="1"/>
</dbReference>
<dbReference type="Proteomes" id="UP001195483">
    <property type="component" value="Unassembled WGS sequence"/>
</dbReference>
<dbReference type="AlphaFoldDB" id="A0AAE0SYI7"/>
<evidence type="ECO:0000259" key="17">
    <source>
        <dbReference type="Pfam" id="PF00562"/>
    </source>
</evidence>
<keyword evidence="4" id="KW-0158">Chromosome</keyword>
<evidence type="ECO:0000256" key="11">
    <source>
        <dbReference type="ARBA" id="ARBA00022833"/>
    </source>
</evidence>
<sequence>MALAGMEPNYKNLTCPNYGRPKEKQNQALQDLTKPHVESFNYFLHEGLMKAVQSINPNEFSLPNGDRISLYFLEASISPPQISAKNTRARTLKIFPSECRERGITYKGPLQVQVGFSINGNMEMPITRVIGEIPIMVKSDVCNLAGMSPSQLIKHNEEVEEMGGYFIINGIEKIIRMLVLPKRNFPNCMIRPTWKNRGSLYTEYGVAMRCVKHDQSGSNIVLHYLSNGTVVLNFSFQKEMFFVPIVFILKALLDSTDKYIYDELVKGKEKNSFYKGCIVFMLRQALGEGLTTRKSVNQYIGERFRIKLQLPEWYTDEEVGDFLIKNCVCNHLESNIDKFNILVYMTQKLFAFAKGECSAESSDNPMNQEILLGGHLYLMVLKEKLESWLAALRINIEKNAKTIKEGSASYQLTSDGLYHASGKVQDISKGMEYLLATGNLVSKSGLGLMQTSGLTVVADKLNFFRYISHFRAVHRGAYFAEMRTTAVRKLLPESWGFICPVHTPDGAPCGLLNHLSAFCQIQTGYFPSTHLLKLLCSLGVSPLDAPPPGEINECYTVLLDGRVLGYVSSHIVKDVADKLRFMKVKGLNKVPPTMEICLVLRTMYASQYPGLYLFTTPSRMLRPVTNLALETVEMIGTMEQVYLNICINQDEAFEGVTHQELSPTSFLSTIASFTPFSDFNQSPRNMYQCQMGKQTLGTPCHTFGHRGDNKLYRLQTPQSPMVRPVKYDYYDMDNYPLGTNAVVAVISYTGYDMEDAMILNKSSFERGFGHGSIYKSEFVDLQELVQDRGQTQLIFGCIAGDKRTEGKLDMDGLPPVGAYLEENSPLYSYINLQTGEMKVVMYKSSEPAFVHQIRILGNNTGTGHLSRICIDLRIKRNPIIGDKFSSRHGQKGICSMLWPIENMPFTESGMTPDIIFNPHGYPSRMTIGMMVESMAGKSASCHGLCHDATPFIFSEKDPATDYFGKMLVSAGYNYYGTETLYSGVDGRELEAEIFMGVVYYQRLRHMVSDKYQVRTTGPIDTLTHQPVKGRKKAGGIRFGEMERDALIAHGTSFLLQDRLLNCSDKSLAHICVDCGNILSPKVEKPPSLQAAVSIESRRQWHCTVCKKTDSIQIISVPYVFRYLLAELAAMSINVVLDIK</sequence>
<keyword evidence="6" id="KW-0597">Phosphoprotein</keyword>
<name>A0AAE0SYI7_9BIVA</name>
<dbReference type="InterPro" id="IPR007121">
    <property type="entry name" value="RNA_pol_bsu_CS"/>
</dbReference>
<gene>
    <name evidence="23" type="ORF">CHS0354_026647</name>
</gene>
<keyword evidence="8 16" id="KW-0548">Nucleotidyltransferase</keyword>
<reference evidence="23" key="1">
    <citation type="journal article" date="2021" name="Genome Biol. Evol.">
        <title>A High-Quality Reference Genome for a Parasitic Bivalve with Doubly Uniparental Inheritance (Bivalvia: Unionida).</title>
        <authorList>
            <person name="Smith C.H."/>
        </authorList>
    </citation>
    <scope>NUCLEOTIDE SEQUENCE</scope>
    <source>
        <strain evidence="23">CHS0354</strain>
    </source>
</reference>
<dbReference type="PROSITE" id="PS01166">
    <property type="entry name" value="RNA_POL_BETA"/>
    <property type="match status" value="1"/>
</dbReference>
<dbReference type="Gene3D" id="2.40.270.10">
    <property type="entry name" value="DNA-directed RNA polymerase, subunit 2, domain 6"/>
    <property type="match status" value="1"/>
</dbReference>
<evidence type="ECO:0000313" key="24">
    <source>
        <dbReference type="Proteomes" id="UP001195483"/>
    </source>
</evidence>
<keyword evidence="13" id="KW-0539">Nucleus</keyword>
<dbReference type="GO" id="GO:0003899">
    <property type="term" value="F:DNA-directed RNA polymerase activity"/>
    <property type="evidence" value="ECO:0007669"/>
    <property type="project" value="UniProtKB-EC"/>
</dbReference>
<evidence type="ECO:0000256" key="5">
    <source>
        <dbReference type="ARBA" id="ARBA00022478"/>
    </source>
</evidence>
<keyword evidence="11" id="KW-0862">Zinc</keyword>
<dbReference type="Pfam" id="PF06883">
    <property type="entry name" value="RNA_pol_Rpa2_4"/>
    <property type="match status" value="1"/>
</dbReference>
<evidence type="ECO:0000259" key="22">
    <source>
        <dbReference type="Pfam" id="PF06883"/>
    </source>
</evidence>